<evidence type="ECO:0000256" key="1">
    <source>
        <dbReference type="SAM" id="MobiDB-lite"/>
    </source>
</evidence>
<feature type="region of interest" description="Disordered" evidence="1">
    <location>
        <begin position="221"/>
        <end position="361"/>
    </location>
</feature>
<evidence type="ECO:0000256" key="2">
    <source>
        <dbReference type="SAM" id="SignalP"/>
    </source>
</evidence>
<dbReference type="Gene3D" id="2.70.50.70">
    <property type="match status" value="1"/>
</dbReference>
<reference evidence="4" key="1">
    <citation type="journal article" date="2018" name="Nat. Microbiol.">
        <title>Leveraging single-cell genomics to expand the fungal tree of life.</title>
        <authorList>
            <person name="Ahrendt S.R."/>
            <person name="Quandt C.A."/>
            <person name="Ciobanu D."/>
            <person name="Clum A."/>
            <person name="Salamov A."/>
            <person name="Andreopoulos B."/>
            <person name="Cheng J.F."/>
            <person name="Woyke T."/>
            <person name="Pelin A."/>
            <person name="Henrissat B."/>
            <person name="Reynolds N.K."/>
            <person name="Benny G.L."/>
            <person name="Smith M.E."/>
            <person name="James T.Y."/>
            <person name="Grigoriev I.V."/>
        </authorList>
    </citation>
    <scope>NUCLEOTIDE SEQUENCE [LARGE SCALE GENOMIC DNA]</scope>
</reference>
<keyword evidence="4" id="KW-1185">Reference proteome</keyword>
<evidence type="ECO:0000313" key="4">
    <source>
        <dbReference type="Proteomes" id="UP000267251"/>
    </source>
</evidence>
<dbReference type="Proteomes" id="UP000267251">
    <property type="component" value="Unassembled WGS sequence"/>
</dbReference>
<accession>A0A4P9Y846</accession>
<feature type="compositionally biased region" description="Low complexity" evidence="1">
    <location>
        <begin position="321"/>
        <end position="333"/>
    </location>
</feature>
<dbReference type="OrthoDB" id="2342176at2759"/>
<dbReference type="PANTHER" id="PTHR36182:SF1">
    <property type="entry name" value="PROTEIN, PUTATIVE (AFU_ORTHOLOGUE AFUA_6G10930)-RELATED"/>
    <property type="match status" value="1"/>
</dbReference>
<feature type="chain" id="PRO_5020737640" description="Chitin-binding type-4 domain-containing protein" evidence="2">
    <location>
        <begin position="21"/>
        <end position="361"/>
    </location>
</feature>
<keyword evidence="2" id="KW-0732">Signal</keyword>
<name>A0A4P9Y846_9FUNG</name>
<sequence length="361" mass="38449">MRIALLPLLGLAFLASTGYSHMYESFPYPRGSPDNPKLPKSESDNDIHGPTQKVCRGHPAAAITHDLVAGKPLNVKIRGSPATENRTLWATHKGGHCQWGISYDNAKTVAVFYRHDNTCVVKDDGKFDTAKVDWTVPIPKDLVNTKRAVFVWTWIPAQGGADEIFQSCVDVSISGGKPSGTFSADSLVYRNFPGWPILGEEGRYSNGKDPNFANFLKDIRPVTVGPNQPSDPPKPNKSGRSPSKGYVDSLKGSGKGSPKVSNGKGSQDNDDSYPSSSKGSGKASSKTTDGKGSESTDKSLPSSSEAESSEEGSNQDDSDDSSISPTTPNSSTGDVGDAGTEEGKKKKKKGKNSKKECAVTY</sequence>
<feature type="compositionally biased region" description="Basic and acidic residues" evidence="1">
    <location>
        <begin position="288"/>
        <end position="297"/>
    </location>
</feature>
<gene>
    <name evidence="3" type="ORF">BJ684DRAFT_18327</name>
</gene>
<dbReference type="EMBL" id="KZ987739">
    <property type="protein sequence ID" value="RKP15336.1"/>
    <property type="molecule type" value="Genomic_DNA"/>
</dbReference>
<evidence type="ECO:0000313" key="3">
    <source>
        <dbReference type="EMBL" id="RKP15336.1"/>
    </source>
</evidence>
<organism evidence="3 4">
    <name type="scientific">Piptocephalis cylindrospora</name>
    <dbReference type="NCBI Taxonomy" id="1907219"/>
    <lineage>
        <taxon>Eukaryota</taxon>
        <taxon>Fungi</taxon>
        <taxon>Fungi incertae sedis</taxon>
        <taxon>Zoopagomycota</taxon>
        <taxon>Zoopagomycotina</taxon>
        <taxon>Zoopagomycetes</taxon>
        <taxon>Zoopagales</taxon>
        <taxon>Piptocephalidaceae</taxon>
        <taxon>Piptocephalis</taxon>
    </lineage>
</organism>
<feature type="region of interest" description="Disordered" evidence="1">
    <location>
        <begin position="30"/>
        <end position="52"/>
    </location>
</feature>
<feature type="compositionally biased region" description="Basic and acidic residues" evidence="1">
    <location>
        <begin position="37"/>
        <end position="47"/>
    </location>
</feature>
<proteinExistence type="predicted"/>
<protein>
    <recommendedName>
        <fullName evidence="5">Chitin-binding type-4 domain-containing protein</fullName>
    </recommendedName>
</protein>
<feature type="compositionally biased region" description="Low complexity" evidence="1">
    <location>
        <begin position="275"/>
        <end position="287"/>
    </location>
</feature>
<feature type="compositionally biased region" description="Acidic residues" evidence="1">
    <location>
        <begin position="307"/>
        <end position="320"/>
    </location>
</feature>
<dbReference type="AlphaFoldDB" id="A0A4P9Y846"/>
<feature type="signal peptide" evidence="2">
    <location>
        <begin position="1"/>
        <end position="20"/>
    </location>
</feature>
<evidence type="ECO:0008006" key="5">
    <source>
        <dbReference type="Google" id="ProtNLM"/>
    </source>
</evidence>
<dbReference type="PANTHER" id="PTHR36182">
    <property type="entry name" value="PROTEIN, PUTATIVE (AFU_ORTHOLOGUE AFUA_6G10930)-RELATED"/>
    <property type="match status" value="1"/>
</dbReference>